<evidence type="ECO:0000313" key="2">
    <source>
        <dbReference type="EMBL" id="JAH92291.1"/>
    </source>
</evidence>
<dbReference type="EMBL" id="GBXM01016286">
    <property type="protein sequence ID" value="JAH92291.1"/>
    <property type="molecule type" value="Transcribed_RNA"/>
</dbReference>
<keyword evidence="1" id="KW-0472">Membrane</keyword>
<sequence length="57" mass="6398">MLLLCPLQDAQTSKTNKNTKPLRTCLINVIILTSGLYITISVTAFVLFYLTDCVFMI</sequence>
<accession>A0A0E9WPV1</accession>
<feature type="transmembrane region" description="Helical" evidence="1">
    <location>
        <begin position="25"/>
        <end position="50"/>
    </location>
</feature>
<reference evidence="2" key="2">
    <citation type="journal article" date="2015" name="Fish Shellfish Immunol.">
        <title>Early steps in the European eel (Anguilla anguilla)-Vibrio vulnificus interaction in the gills: Role of the RtxA13 toxin.</title>
        <authorList>
            <person name="Callol A."/>
            <person name="Pajuelo D."/>
            <person name="Ebbesson L."/>
            <person name="Teles M."/>
            <person name="MacKenzie S."/>
            <person name="Amaro C."/>
        </authorList>
    </citation>
    <scope>NUCLEOTIDE SEQUENCE</scope>
</reference>
<keyword evidence="1" id="KW-0812">Transmembrane</keyword>
<keyword evidence="1" id="KW-1133">Transmembrane helix</keyword>
<reference evidence="2" key="1">
    <citation type="submission" date="2014-11" db="EMBL/GenBank/DDBJ databases">
        <authorList>
            <person name="Amaro Gonzalez C."/>
        </authorList>
    </citation>
    <scope>NUCLEOTIDE SEQUENCE</scope>
</reference>
<dbReference type="AlphaFoldDB" id="A0A0E9WPV1"/>
<evidence type="ECO:0000256" key="1">
    <source>
        <dbReference type="SAM" id="Phobius"/>
    </source>
</evidence>
<name>A0A0E9WPV1_ANGAN</name>
<organism evidence="2">
    <name type="scientific">Anguilla anguilla</name>
    <name type="common">European freshwater eel</name>
    <name type="synonym">Muraena anguilla</name>
    <dbReference type="NCBI Taxonomy" id="7936"/>
    <lineage>
        <taxon>Eukaryota</taxon>
        <taxon>Metazoa</taxon>
        <taxon>Chordata</taxon>
        <taxon>Craniata</taxon>
        <taxon>Vertebrata</taxon>
        <taxon>Euteleostomi</taxon>
        <taxon>Actinopterygii</taxon>
        <taxon>Neopterygii</taxon>
        <taxon>Teleostei</taxon>
        <taxon>Anguilliformes</taxon>
        <taxon>Anguillidae</taxon>
        <taxon>Anguilla</taxon>
    </lineage>
</organism>
<protein>
    <submittedName>
        <fullName evidence="2">Uncharacterized protein</fullName>
    </submittedName>
</protein>
<proteinExistence type="predicted"/>